<dbReference type="EMBL" id="CP149822">
    <property type="protein sequence ID" value="WZN42013.1"/>
    <property type="molecule type" value="Genomic_DNA"/>
</dbReference>
<evidence type="ECO:0000313" key="2">
    <source>
        <dbReference type="Proteomes" id="UP001485459"/>
    </source>
</evidence>
<gene>
    <name evidence="1" type="ORF">WJU16_03050</name>
</gene>
<keyword evidence="2" id="KW-1185">Reference proteome</keyword>
<evidence type="ECO:0008006" key="3">
    <source>
        <dbReference type="Google" id="ProtNLM"/>
    </source>
</evidence>
<protein>
    <recommendedName>
        <fullName evidence="3">Ig-like domain-containing protein</fullName>
    </recommendedName>
</protein>
<dbReference type="Proteomes" id="UP001485459">
    <property type="component" value="Chromosome"/>
</dbReference>
<dbReference type="Gene3D" id="2.60.40.2700">
    <property type="match status" value="4"/>
</dbReference>
<evidence type="ECO:0000313" key="1">
    <source>
        <dbReference type="EMBL" id="WZN42013.1"/>
    </source>
</evidence>
<reference evidence="2" key="1">
    <citation type="submission" date="2024-03" db="EMBL/GenBank/DDBJ databases">
        <title>Chitinophaga horti sp. nov., isolated from garden soil.</title>
        <authorList>
            <person name="Lee D.S."/>
            <person name="Han D.M."/>
            <person name="Baek J.H."/>
            <person name="Choi D.G."/>
            <person name="Jeon J.H."/>
            <person name="Jeon C.O."/>
        </authorList>
    </citation>
    <scope>NUCLEOTIDE SEQUENCE [LARGE SCALE GENOMIC DNA]</scope>
    <source>
        <strain evidence="2">GPA1</strain>
    </source>
</reference>
<accession>A0ABZ2YQG1</accession>
<dbReference type="RefSeq" id="WP_341836856.1">
    <property type="nucleotide sequence ID" value="NZ_CP149822.1"/>
</dbReference>
<name>A0ABZ2YQG1_9BACT</name>
<sequence length="634" mass="65626">MNTNIKVIFSFIISLFCSTIVVGQVYSGTVSPATQTIASGATPTAFTATAPIGGFGPPPYSYSFQWEKSTNNGSTWSPVSGATSGSGYTSGALTVTTWFRLYVEQTATQFADWSNVVVVTIASPLVAGSISPTSATINYNTSQGQLTGTLPSGGVGGYTYYWQKSSDNSTWTGISGATNQHYTPGLLTQSTYFRRAAVSGSATEFSNSAYITVLPQVQPGSVSPTAVTINYGTSPGQITGTSPSGGNGTFSYQWHQSANGTSWSPISGATAIHYTPGNLTATTYYKRAVTSNGSTAVESNVSTVTVLPQIQPGSISPATVTINYGTSPGQITGTIPSGGNGTFSYQWHQSANGTNWTLISGATAINYTPGNLTASTYYKRSVTSNGATAIETNTCTVTVLPQVQPGTISPSTISVSYNMSPGQLTGTQPTGGNGSFDYQWQQSPNGSSWSAVSGATGNNYTPGALSATTHFRRSVSSNGSTAVFSNASVVTVIPQLHAGTISGATFPENYNDASYLSGTVASGGSGPISYQWQRSSDSLNWTNIVAATNQDYHAPGLTVTTFFRRKVTAVSVAFSNVWKISVLNQLVAGTIIPGNKVIATGTSPGVIGINPAEGGVALINTSGCIHWTVQIGLL</sequence>
<proteinExistence type="predicted"/>
<organism evidence="1 2">
    <name type="scientific">Chitinophaga pollutisoli</name>
    <dbReference type="NCBI Taxonomy" id="3133966"/>
    <lineage>
        <taxon>Bacteria</taxon>
        <taxon>Pseudomonadati</taxon>
        <taxon>Bacteroidota</taxon>
        <taxon>Chitinophagia</taxon>
        <taxon>Chitinophagales</taxon>
        <taxon>Chitinophagaceae</taxon>
        <taxon>Chitinophaga</taxon>
    </lineage>
</organism>